<evidence type="ECO:0000313" key="6">
    <source>
        <dbReference type="EMBL" id="MBL6456299.1"/>
    </source>
</evidence>
<dbReference type="SUPFAM" id="SSF102114">
    <property type="entry name" value="Radical SAM enzymes"/>
    <property type="match status" value="1"/>
</dbReference>
<dbReference type="CDD" id="cd01335">
    <property type="entry name" value="Radical_SAM"/>
    <property type="match status" value="1"/>
</dbReference>
<evidence type="ECO:0000256" key="2">
    <source>
        <dbReference type="ARBA" id="ARBA00023004"/>
    </source>
</evidence>
<feature type="region of interest" description="Disordered" evidence="4">
    <location>
        <begin position="1"/>
        <end position="34"/>
    </location>
</feature>
<dbReference type="InterPro" id="IPR007197">
    <property type="entry name" value="rSAM"/>
</dbReference>
<keyword evidence="2" id="KW-0408">Iron</keyword>
<evidence type="ECO:0000256" key="1">
    <source>
        <dbReference type="ARBA" id="ARBA00022723"/>
    </source>
</evidence>
<protein>
    <submittedName>
        <fullName evidence="6">PA0069 family radical SAM protein</fullName>
    </submittedName>
</protein>
<name>A0ABS1V3P1_9PROT</name>
<dbReference type="PROSITE" id="PS51918">
    <property type="entry name" value="RADICAL_SAM"/>
    <property type="match status" value="1"/>
</dbReference>
<dbReference type="NCBIfam" id="NF033668">
    <property type="entry name" value="rSAM_PA0069"/>
    <property type="match status" value="1"/>
</dbReference>
<proteinExistence type="predicted"/>
<dbReference type="InterPro" id="IPR006638">
    <property type="entry name" value="Elp3/MiaA/NifB-like_rSAM"/>
</dbReference>
<organism evidence="6 7">
    <name type="scientific">Belnapia mucosa</name>
    <dbReference type="NCBI Taxonomy" id="2804532"/>
    <lineage>
        <taxon>Bacteria</taxon>
        <taxon>Pseudomonadati</taxon>
        <taxon>Pseudomonadota</taxon>
        <taxon>Alphaproteobacteria</taxon>
        <taxon>Acetobacterales</taxon>
        <taxon>Roseomonadaceae</taxon>
        <taxon>Belnapia</taxon>
    </lineage>
</organism>
<dbReference type="Pfam" id="PF04055">
    <property type="entry name" value="Radical_SAM"/>
    <property type="match status" value="1"/>
</dbReference>
<keyword evidence="7" id="KW-1185">Reference proteome</keyword>
<dbReference type="PANTHER" id="PTHR43432:SF3">
    <property type="entry name" value="SLR0285 PROTEIN"/>
    <property type="match status" value="1"/>
</dbReference>
<dbReference type="RefSeq" id="WP_202826018.1">
    <property type="nucleotide sequence ID" value="NZ_JAEUXJ010000004.1"/>
</dbReference>
<dbReference type="SFLD" id="SFLDG01084">
    <property type="entry name" value="Uncharacterised_Radical_SAM_Su"/>
    <property type="match status" value="1"/>
</dbReference>
<evidence type="ECO:0000259" key="5">
    <source>
        <dbReference type="PROSITE" id="PS51918"/>
    </source>
</evidence>
<evidence type="ECO:0000313" key="7">
    <source>
        <dbReference type="Proteomes" id="UP000606490"/>
    </source>
</evidence>
<dbReference type="InterPro" id="IPR058240">
    <property type="entry name" value="rSAM_sf"/>
</dbReference>
<dbReference type="SMART" id="SM00729">
    <property type="entry name" value="Elp3"/>
    <property type="match status" value="1"/>
</dbReference>
<sequence length="362" mass="39557">MPPSDDALPEQPRKGRGAVSNRPSTRFGLPDRHAVDDGWGAMEEEEWTPREAASLGIDAARRIITTNDSPDIGFDRSINPYRGCEHGCIYCFARPTHAYLNLSPGLDFETRILHKPDAPALLRQELAARGYLPRPIMLGINTDAYQPFERHLGLTRHILEVLAEFRHPVGLLTKSALIERDIDILAPMAAAGLARAGISITTLDRSLARRMEPRAATPGRRLAAIRALSSAGIPVTVMAAPVIPGLTCHEIEPILEAAAAAGATGAGMTLVRLPHEIKALFEEWLRAHAPDRAARVLSLIRQCRGGRLNQAEFGERMRGTGPYAALLRQRFSLAAARLGLDRPRLPLDTSQFRPAGPQLSLF</sequence>
<evidence type="ECO:0000256" key="3">
    <source>
        <dbReference type="ARBA" id="ARBA00023014"/>
    </source>
</evidence>
<dbReference type="SFLD" id="SFLDS00029">
    <property type="entry name" value="Radical_SAM"/>
    <property type="match status" value="1"/>
</dbReference>
<feature type="domain" description="Radical SAM core" evidence="5">
    <location>
        <begin position="67"/>
        <end position="307"/>
    </location>
</feature>
<accession>A0ABS1V3P1</accession>
<keyword evidence="3" id="KW-0411">Iron-sulfur</keyword>
<dbReference type="PANTHER" id="PTHR43432">
    <property type="entry name" value="SLR0285 PROTEIN"/>
    <property type="match status" value="1"/>
</dbReference>
<dbReference type="EMBL" id="JAEUXJ010000004">
    <property type="protein sequence ID" value="MBL6456299.1"/>
    <property type="molecule type" value="Genomic_DNA"/>
</dbReference>
<dbReference type="Proteomes" id="UP000606490">
    <property type="component" value="Unassembled WGS sequence"/>
</dbReference>
<reference evidence="6 7" key="1">
    <citation type="submission" date="2021-01" db="EMBL/GenBank/DDBJ databases">
        <title>Belnapia mucosa sp. nov. and Belnapia arida sp. nov., isolated from the Tabernas Desert (Almeria, Spain).</title>
        <authorList>
            <person name="Molina-Menor E."/>
            <person name="Vidal-Verdu A."/>
            <person name="Calonge A."/>
            <person name="Satari L."/>
            <person name="Pereto Magraner J."/>
            <person name="Porcar Miralles M."/>
        </authorList>
    </citation>
    <scope>NUCLEOTIDE SEQUENCE [LARGE SCALE GENOMIC DNA]</scope>
    <source>
        <strain evidence="6 7">T6</strain>
    </source>
</reference>
<evidence type="ECO:0000256" key="4">
    <source>
        <dbReference type="SAM" id="MobiDB-lite"/>
    </source>
</evidence>
<dbReference type="Gene3D" id="3.80.30.30">
    <property type="match status" value="1"/>
</dbReference>
<keyword evidence="1" id="KW-0479">Metal-binding</keyword>
<dbReference type="InterPro" id="IPR040086">
    <property type="entry name" value="MJ0683-like"/>
</dbReference>
<comment type="caution">
    <text evidence="6">The sequence shown here is derived from an EMBL/GenBank/DDBJ whole genome shotgun (WGS) entry which is preliminary data.</text>
</comment>
<gene>
    <name evidence="6" type="ORF">JMJ55_13270</name>
</gene>